<comment type="caution">
    <text evidence="1">The sequence shown here is derived from an EMBL/GenBank/DDBJ whole genome shotgun (WGS) entry which is preliminary data.</text>
</comment>
<sequence length="135" mass="14404">MNAPPKKIVPASSLFWLEAGETAVPLAFINKICDSDPASSTKLTISNLALAPSAKKRIISDWVEYAFILNTLATPAPSILAVNGVPMLTFPSSLIYIKLAPVEEAMFKADWPAAAWTVNLPVAVVVPMIRLPSAS</sequence>
<protein>
    <submittedName>
        <fullName evidence="1">Uncharacterized protein</fullName>
    </submittedName>
</protein>
<proteinExistence type="predicted"/>
<dbReference type="AlphaFoldDB" id="A0A2G9ZLY9"/>
<organism evidence="1 2">
    <name type="scientific">Candidatus Falkowbacteria bacterium CG23_combo_of_CG06-09_8_20_14_all_49_15</name>
    <dbReference type="NCBI Taxonomy" id="1974572"/>
    <lineage>
        <taxon>Bacteria</taxon>
        <taxon>Candidatus Falkowiibacteriota</taxon>
    </lineage>
</organism>
<evidence type="ECO:0000313" key="1">
    <source>
        <dbReference type="EMBL" id="PIP34195.1"/>
    </source>
</evidence>
<reference evidence="1 2" key="1">
    <citation type="submission" date="2017-09" db="EMBL/GenBank/DDBJ databases">
        <title>Depth-based differentiation of microbial function through sediment-hosted aquifers and enrichment of novel symbionts in the deep terrestrial subsurface.</title>
        <authorList>
            <person name="Probst A.J."/>
            <person name="Ladd B."/>
            <person name="Jarett J.K."/>
            <person name="Geller-Mcgrath D.E."/>
            <person name="Sieber C.M."/>
            <person name="Emerson J.B."/>
            <person name="Anantharaman K."/>
            <person name="Thomas B.C."/>
            <person name="Malmstrom R."/>
            <person name="Stieglmeier M."/>
            <person name="Klingl A."/>
            <person name="Woyke T."/>
            <person name="Ryan C.M."/>
            <person name="Banfield J.F."/>
        </authorList>
    </citation>
    <scope>NUCLEOTIDE SEQUENCE [LARGE SCALE GENOMIC DNA]</scope>
    <source>
        <strain evidence="1">CG23_combo_of_CG06-09_8_20_14_all_49_15</strain>
    </source>
</reference>
<accession>A0A2G9ZLY9</accession>
<name>A0A2G9ZLY9_9BACT</name>
<dbReference type="Proteomes" id="UP000230729">
    <property type="component" value="Unassembled WGS sequence"/>
</dbReference>
<evidence type="ECO:0000313" key="2">
    <source>
        <dbReference type="Proteomes" id="UP000230729"/>
    </source>
</evidence>
<dbReference type="EMBL" id="PCSD01000004">
    <property type="protein sequence ID" value="PIP34195.1"/>
    <property type="molecule type" value="Genomic_DNA"/>
</dbReference>
<gene>
    <name evidence="1" type="ORF">COX22_00375</name>
</gene>
<feature type="non-terminal residue" evidence="1">
    <location>
        <position position="135"/>
    </location>
</feature>